<sequence>MKKVAIVGCGAYIDSGYGCPGEWRCLKAAAMGEGKFEEQSQVVFWITCECPGKTVVPNIKMAMQLSEVKPDKIHLSTCLVGSKPACPYCTSEEMAKMIEEAVGIPVVMGTHEYKKK</sequence>
<comment type="caution">
    <text evidence="2">The sequence shown here is derived from an EMBL/GenBank/DDBJ whole genome shotgun (WGS) entry which is preliminary data.</text>
</comment>
<protein>
    <submittedName>
        <fullName evidence="2">CGGC domain-containing protein</fullName>
    </submittedName>
</protein>
<feature type="domain" description="CGGC" evidence="1">
    <location>
        <begin position="3"/>
        <end position="111"/>
    </location>
</feature>
<proteinExistence type="predicted"/>
<dbReference type="AlphaFoldDB" id="A0A7C0WUJ0"/>
<dbReference type="Proteomes" id="UP000886355">
    <property type="component" value="Unassembled WGS sequence"/>
</dbReference>
<evidence type="ECO:0000259" key="1">
    <source>
        <dbReference type="SMART" id="SM01078"/>
    </source>
</evidence>
<accession>A0A7C0WUJ0</accession>
<dbReference type="SMART" id="SM01078">
    <property type="entry name" value="CGGC"/>
    <property type="match status" value="1"/>
</dbReference>
<evidence type="ECO:0000313" key="2">
    <source>
        <dbReference type="EMBL" id="HDL89855.1"/>
    </source>
</evidence>
<gene>
    <name evidence="2" type="ORF">ENG14_03015</name>
</gene>
<name>A0A7C0WUJ0_9BACT</name>
<reference evidence="2" key="1">
    <citation type="journal article" date="2020" name="mSystems">
        <title>Genome- and Community-Level Interaction Insights into Carbon Utilization and Element Cycling Functions of Hydrothermarchaeota in Hydrothermal Sediment.</title>
        <authorList>
            <person name="Zhou Z."/>
            <person name="Liu Y."/>
            <person name="Xu W."/>
            <person name="Pan J."/>
            <person name="Luo Z.H."/>
            <person name="Li M."/>
        </authorList>
    </citation>
    <scope>NUCLEOTIDE SEQUENCE [LARGE SCALE GENOMIC DNA]</scope>
    <source>
        <strain evidence="2">HyVt-19</strain>
    </source>
</reference>
<dbReference type="Pfam" id="PF08821">
    <property type="entry name" value="CGGC"/>
    <property type="match status" value="1"/>
</dbReference>
<dbReference type="InterPro" id="IPR014925">
    <property type="entry name" value="CGGC_dom"/>
</dbReference>
<dbReference type="EMBL" id="DQZW01000141">
    <property type="protein sequence ID" value="HDL89855.1"/>
    <property type="molecule type" value="Genomic_DNA"/>
</dbReference>
<organism evidence="2">
    <name type="scientific">Thermodesulforhabdus norvegica</name>
    <dbReference type="NCBI Taxonomy" id="39841"/>
    <lineage>
        <taxon>Bacteria</taxon>
        <taxon>Pseudomonadati</taxon>
        <taxon>Thermodesulfobacteriota</taxon>
        <taxon>Syntrophobacteria</taxon>
        <taxon>Syntrophobacterales</taxon>
        <taxon>Thermodesulforhabdaceae</taxon>
        <taxon>Thermodesulforhabdus</taxon>
    </lineage>
</organism>